<organism evidence="4 5">
    <name type="scientific">Mycoplasma yeatsii</name>
    <dbReference type="NCBI Taxonomy" id="51365"/>
    <lineage>
        <taxon>Bacteria</taxon>
        <taxon>Bacillati</taxon>
        <taxon>Mycoplasmatota</taxon>
        <taxon>Mollicutes</taxon>
        <taxon>Mycoplasmataceae</taxon>
        <taxon>Mycoplasma</taxon>
    </lineage>
</organism>
<feature type="domain" description="Mycoplasma lipoprotein C-terminal" evidence="3">
    <location>
        <begin position="448"/>
        <end position="528"/>
    </location>
</feature>
<dbReference type="EMBL" id="JAUSWP010000001">
    <property type="protein sequence ID" value="MDQ0567398.1"/>
    <property type="molecule type" value="Genomic_DNA"/>
</dbReference>
<evidence type="ECO:0000313" key="4">
    <source>
        <dbReference type="EMBL" id="MDQ0567398.1"/>
    </source>
</evidence>
<dbReference type="PROSITE" id="PS51257">
    <property type="entry name" value="PROKAR_LIPOPROTEIN"/>
    <property type="match status" value="1"/>
</dbReference>
<reference evidence="4" key="1">
    <citation type="submission" date="2023-07" db="EMBL/GenBank/DDBJ databases">
        <title>Genomic Encyclopedia of Type Strains, Phase IV (KMG-IV): sequencing the most valuable type-strain genomes for metagenomic binning, comparative biology and taxonomic classification.</title>
        <authorList>
            <person name="Goeker M."/>
        </authorList>
    </citation>
    <scope>NUCLEOTIDE SEQUENCE [LARGE SCALE GENOMIC DNA]</scope>
    <source>
        <strain evidence="4">DSM 22019</strain>
    </source>
</reference>
<feature type="chain" id="PRO_5045409686" description="Mycoplasma lipoprotein C-terminal domain-containing protein" evidence="2">
    <location>
        <begin position="24"/>
        <end position="615"/>
    </location>
</feature>
<evidence type="ECO:0000256" key="2">
    <source>
        <dbReference type="SAM" id="SignalP"/>
    </source>
</evidence>
<dbReference type="InterPro" id="IPR004890">
    <property type="entry name" value="Lipoprotein_10_C"/>
</dbReference>
<dbReference type="Proteomes" id="UP001236620">
    <property type="component" value="Unassembled WGS sequence"/>
</dbReference>
<dbReference type="Pfam" id="PF03202">
    <property type="entry name" value="Lipoprotein_10"/>
    <property type="match status" value="1"/>
</dbReference>
<evidence type="ECO:0000259" key="3">
    <source>
        <dbReference type="Pfam" id="PF03202"/>
    </source>
</evidence>
<keyword evidence="5" id="KW-1185">Reference proteome</keyword>
<protein>
    <recommendedName>
        <fullName evidence="3">Mycoplasma lipoprotein C-terminal domain-containing protein</fullName>
    </recommendedName>
</protein>
<comment type="caution">
    <text evidence="4">The sequence shown here is derived from an EMBL/GenBank/DDBJ whole genome shotgun (WGS) entry which is preliminary data.</text>
</comment>
<gene>
    <name evidence="4" type="ORF">J2Z63_000019</name>
</gene>
<comment type="similarity">
    <text evidence="1">Belongs to the MG185/MG260 family.</text>
</comment>
<dbReference type="InterPro" id="IPR054825">
    <property type="entry name" value="P68-like"/>
</dbReference>
<name>A0ABU0ND99_9MOLU</name>
<evidence type="ECO:0000256" key="1">
    <source>
        <dbReference type="ARBA" id="ARBA00009031"/>
    </source>
</evidence>
<proteinExistence type="inferred from homology"/>
<dbReference type="NCBIfam" id="NF045826">
    <property type="entry name" value="lipo_P68"/>
    <property type="match status" value="1"/>
</dbReference>
<dbReference type="RefSeq" id="WP_307443779.1">
    <property type="nucleotide sequence ID" value="NZ_JAUSWP010000001.1"/>
</dbReference>
<sequence>MKKLLLGLSSLVIGSSGMMSVVACYKDQEPSIIFQTAQGQAYPLSTALKPFAAHYNEKFKNDQDFIKVKFQFQDAYEVDGEKIQGHGSFDEFKLIRDAKNNIESRDFKKVPNIILGAQSGAYVINQEGRLLDLSDKGIKKDLFFDKIADLHSVLAGQGSTDKIFNIPFDNADVDSVVFNLRLLNKMFEIIKQGGGTVSEESDIVRRSKTIKEKDIPTTSIWSHIELKTTEQNPKLFEGYTVNDETFETLDGIRELALKFADNIKMKDEDKITTSTLSGEVLSIDYQEQTFLKELHTKIDEKEKSAFQLDENKKVKYNLVDDNVLKSKFKSLWNDYSNTAKTVFKKEVNEKGVKSKKAFHSIKYMKNGKEEWGSWEIFKFQSAISFAASVGAYQNKITRFTKNHPYLGKVEKGQEADFYKNNASESDVYMTTQVMKSKNSKYGVFNEGGSSIIPVASSNDKVNRATKKFLHWLYTGTNTIGTKEEHNWFTLARTSGYVMPLKDVVTKDKQDEFKKIIQELELKLKDKTKEELTEANTETEALYFKLNMLRSASISLDSLLKLNEENTIAKAVATDDKSAQMINTIKTSLLNQTRDEQTETKVFNKLLEELNAIKQQ</sequence>
<keyword evidence="2" id="KW-0732">Signal</keyword>
<feature type="signal peptide" evidence="2">
    <location>
        <begin position="1"/>
        <end position="23"/>
    </location>
</feature>
<evidence type="ECO:0000313" key="5">
    <source>
        <dbReference type="Proteomes" id="UP001236620"/>
    </source>
</evidence>
<accession>A0ABU0ND99</accession>